<name>A0A3P7F2Y8_TOXCA</name>
<dbReference type="AlphaFoldDB" id="A0A3P7F2Y8"/>
<evidence type="ECO:0000313" key="2">
    <source>
        <dbReference type="EMBL" id="VDM30101.1"/>
    </source>
</evidence>
<proteinExistence type="predicted"/>
<sequence length="51" mass="5893">MHDGILYKHYIIILLLAVYLVRSSKKLLVRRTVSTIRLNTIPCLSTLAIRL</sequence>
<gene>
    <name evidence="2" type="ORF">TCNE_LOCUS4384</name>
</gene>
<dbReference type="EMBL" id="UYWY01007298">
    <property type="protein sequence ID" value="VDM30101.1"/>
    <property type="molecule type" value="Genomic_DNA"/>
</dbReference>
<reference evidence="2" key="1">
    <citation type="submission" date="2018-11" db="EMBL/GenBank/DDBJ databases">
        <authorList>
            <consortium name="Pathogen Informatics"/>
        </authorList>
    </citation>
    <scope>NUCLEOTIDE SEQUENCE [LARGE SCALE GENOMIC DNA]</scope>
</reference>
<evidence type="ECO:0000256" key="1">
    <source>
        <dbReference type="SAM" id="Phobius"/>
    </source>
</evidence>
<organism evidence="2">
    <name type="scientific">Toxocara canis</name>
    <name type="common">Canine roundworm</name>
    <dbReference type="NCBI Taxonomy" id="6265"/>
    <lineage>
        <taxon>Eukaryota</taxon>
        <taxon>Metazoa</taxon>
        <taxon>Ecdysozoa</taxon>
        <taxon>Nematoda</taxon>
        <taxon>Chromadorea</taxon>
        <taxon>Rhabditida</taxon>
        <taxon>Spirurina</taxon>
        <taxon>Ascaridomorpha</taxon>
        <taxon>Ascaridoidea</taxon>
        <taxon>Toxocaridae</taxon>
        <taxon>Toxocara</taxon>
    </lineage>
</organism>
<feature type="transmembrane region" description="Helical" evidence="1">
    <location>
        <begin position="6"/>
        <end position="22"/>
    </location>
</feature>
<accession>A0A3P7F2Y8</accession>
<protein>
    <submittedName>
        <fullName evidence="2">Uncharacterized protein</fullName>
    </submittedName>
</protein>
<keyword evidence="1" id="KW-0472">Membrane</keyword>
<keyword evidence="1" id="KW-1133">Transmembrane helix</keyword>
<keyword evidence="1" id="KW-0812">Transmembrane</keyword>